<evidence type="ECO:0000256" key="1">
    <source>
        <dbReference type="SAM" id="MobiDB-lite"/>
    </source>
</evidence>
<proteinExistence type="predicted"/>
<accession>A0A2M4C880</accession>
<organism evidence="2">
    <name type="scientific">Anopheles marajoara</name>
    <dbReference type="NCBI Taxonomy" id="58244"/>
    <lineage>
        <taxon>Eukaryota</taxon>
        <taxon>Metazoa</taxon>
        <taxon>Ecdysozoa</taxon>
        <taxon>Arthropoda</taxon>
        <taxon>Hexapoda</taxon>
        <taxon>Insecta</taxon>
        <taxon>Pterygota</taxon>
        <taxon>Neoptera</taxon>
        <taxon>Endopterygota</taxon>
        <taxon>Diptera</taxon>
        <taxon>Nematocera</taxon>
        <taxon>Culicoidea</taxon>
        <taxon>Culicidae</taxon>
        <taxon>Anophelinae</taxon>
        <taxon>Anopheles</taxon>
    </lineage>
</organism>
<feature type="compositionally biased region" description="Low complexity" evidence="1">
    <location>
        <begin position="11"/>
        <end position="26"/>
    </location>
</feature>
<feature type="compositionally biased region" description="Low complexity" evidence="1">
    <location>
        <begin position="45"/>
        <end position="59"/>
    </location>
</feature>
<dbReference type="GO" id="GO:0016301">
    <property type="term" value="F:kinase activity"/>
    <property type="evidence" value="ECO:0007669"/>
    <property type="project" value="UniProtKB-KW"/>
</dbReference>
<dbReference type="EMBL" id="GGFJ01012304">
    <property type="protein sequence ID" value="MBW61445.1"/>
    <property type="molecule type" value="Transcribed_RNA"/>
</dbReference>
<sequence>MLVLSPVPTVAPWLASPSSAASLRWPADSKDPPGATATGTGSPRAAVSGASGADDGLSPSCQHHCRTHRYHRYHYQHRCHYRHQRHHHCPRYRCPYHPLPSDRPPHPDR</sequence>
<evidence type="ECO:0000313" key="2">
    <source>
        <dbReference type="EMBL" id="MBW61445.1"/>
    </source>
</evidence>
<dbReference type="AlphaFoldDB" id="A0A2M4C880"/>
<keyword evidence="2" id="KW-0418">Kinase</keyword>
<name>A0A2M4C880_9DIPT</name>
<protein>
    <submittedName>
        <fullName evidence="2">Putative alpha-protein kinase 1</fullName>
    </submittedName>
</protein>
<feature type="region of interest" description="Disordered" evidence="1">
    <location>
        <begin position="1"/>
        <end position="59"/>
    </location>
</feature>
<reference evidence="2" key="1">
    <citation type="submission" date="2018-01" db="EMBL/GenBank/DDBJ databases">
        <title>An insight into the sialome of Amazonian anophelines.</title>
        <authorList>
            <person name="Ribeiro J.M."/>
            <person name="Scarpassa V."/>
            <person name="Calvo E."/>
        </authorList>
    </citation>
    <scope>NUCLEOTIDE SEQUENCE</scope>
    <source>
        <tissue evidence="2">Salivary glands</tissue>
    </source>
</reference>
<keyword evidence="2" id="KW-0808">Transferase</keyword>